<dbReference type="AlphaFoldDB" id="A0A429ZRD1"/>
<name>A0A429ZRD1_9ENTE</name>
<feature type="transmembrane region" description="Helical" evidence="1">
    <location>
        <begin position="64"/>
        <end position="84"/>
    </location>
</feature>
<comment type="caution">
    <text evidence="2">The sequence shown here is derived from an EMBL/GenBank/DDBJ whole genome shotgun (WGS) entry which is preliminary data.</text>
</comment>
<dbReference type="InterPro" id="IPR050558">
    <property type="entry name" value="PTS_Sugar-Specific_Components"/>
</dbReference>
<proteinExistence type="predicted"/>
<evidence type="ECO:0000313" key="2">
    <source>
        <dbReference type="EMBL" id="RST96256.1"/>
    </source>
</evidence>
<dbReference type="Proteomes" id="UP000288490">
    <property type="component" value="Unassembled WGS sequence"/>
</dbReference>
<dbReference type="GO" id="GO:0015771">
    <property type="term" value="P:trehalose transport"/>
    <property type="evidence" value="ECO:0007669"/>
    <property type="project" value="TreeGrafter"/>
</dbReference>
<keyword evidence="1" id="KW-1133">Transmembrane helix</keyword>
<dbReference type="PANTHER" id="PTHR30175:SF1">
    <property type="entry name" value="PTS SYSTEM ARBUTIN-, CELLOBIOSE-, AND SALICIN-SPECIFIC EIIBC COMPONENT-RELATED"/>
    <property type="match status" value="1"/>
</dbReference>
<evidence type="ECO:0000256" key="1">
    <source>
        <dbReference type="SAM" id="Phobius"/>
    </source>
</evidence>
<keyword evidence="3" id="KW-1185">Reference proteome</keyword>
<evidence type="ECO:0008006" key="4">
    <source>
        <dbReference type="Google" id="ProtNLM"/>
    </source>
</evidence>
<sequence length="177" mass="19622">MFDWFGNSAFYFLPFLLAVSSARKFKVNEFIALCLASILFALGLISGVTDNLAPLKFLGMDLPYMTYSSSVIPIILSVLLMSYIEINFSIYVRFNYHCSSYVNYHRTIRIFTGGWLSKGLIQLFDVSGPVAGGLLAGYNLITPVVITNYTDFANIDVVSSGLVDNSQPLLEVNLTIN</sequence>
<dbReference type="GO" id="GO:0005886">
    <property type="term" value="C:plasma membrane"/>
    <property type="evidence" value="ECO:0007669"/>
    <property type="project" value="TreeGrafter"/>
</dbReference>
<gene>
    <name evidence="2" type="ORF">CBF36_00565</name>
</gene>
<keyword evidence="1" id="KW-0812">Transmembrane</keyword>
<dbReference type="PANTHER" id="PTHR30175">
    <property type="entry name" value="PHOSPHOTRANSFERASE SYSTEM TRANSPORT PROTEIN"/>
    <property type="match status" value="1"/>
</dbReference>
<dbReference type="GO" id="GO:0009401">
    <property type="term" value="P:phosphoenolpyruvate-dependent sugar phosphotransferase system"/>
    <property type="evidence" value="ECO:0007669"/>
    <property type="project" value="TreeGrafter"/>
</dbReference>
<dbReference type="RefSeq" id="WP_125955678.1">
    <property type="nucleotide sequence ID" value="NZ_NGJT01000001.1"/>
</dbReference>
<reference evidence="2 3" key="1">
    <citation type="submission" date="2017-05" db="EMBL/GenBank/DDBJ databases">
        <title>Vagococcus spp. assemblies.</title>
        <authorList>
            <person name="Gulvik C.A."/>
        </authorList>
    </citation>
    <scope>NUCLEOTIDE SEQUENCE [LARGE SCALE GENOMIC DNA]</scope>
    <source>
        <strain evidence="2 3">SS1994</strain>
    </source>
</reference>
<feature type="transmembrane region" description="Helical" evidence="1">
    <location>
        <begin position="30"/>
        <end position="49"/>
    </location>
</feature>
<protein>
    <recommendedName>
        <fullName evidence="4">PTS EIIC type-1 domain-containing protein</fullName>
    </recommendedName>
</protein>
<dbReference type="GO" id="GO:0090589">
    <property type="term" value="F:protein-phosphocysteine-trehalose phosphotransferase system transporter activity"/>
    <property type="evidence" value="ECO:0007669"/>
    <property type="project" value="TreeGrafter"/>
</dbReference>
<keyword evidence="1" id="KW-0472">Membrane</keyword>
<feature type="transmembrane region" description="Helical" evidence="1">
    <location>
        <begin position="6"/>
        <end position="23"/>
    </location>
</feature>
<accession>A0A429ZRD1</accession>
<dbReference type="OrthoDB" id="9769191at2"/>
<dbReference type="EMBL" id="NGJT01000001">
    <property type="protein sequence ID" value="RST96256.1"/>
    <property type="molecule type" value="Genomic_DNA"/>
</dbReference>
<organism evidence="2 3">
    <name type="scientific">Vagococcus bubulae</name>
    <dbReference type="NCBI Taxonomy" id="1977868"/>
    <lineage>
        <taxon>Bacteria</taxon>
        <taxon>Bacillati</taxon>
        <taxon>Bacillota</taxon>
        <taxon>Bacilli</taxon>
        <taxon>Lactobacillales</taxon>
        <taxon>Enterococcaceae</taxon>
        <taxon>Vagococcus</taxon>
    </lineage>
</organism>
<evidence type="ECO:0000313" key="3">
    <source>
        <dbReference type="Proteomes" id="UP000288490"/>
    </source>
</evidence>